<dbReference type="VEuPathDB" id="VectorBase:HLOH_044715"/>
<keyword evidence="2" id="KW-1185">Reference proteome</keyword>
<organism evidence="1 2">
    <name type="scientific">Haemaphysalis longicornis</name>
    <name type="common">Bush tick</name>
    <dbReference type="NCBI Taxonomy" id="44386"/>
    <lineage>
        <taxon>Eukaryota</taxon>
        <taxon>Metazoa</taxon>
        <taxon>Ecdysozoa</taxon>
        <taxon>Arthropoda</taxon>
        <taxon>Chelicerata</taxon>
        <taxon>Arachnida</taxon>
        <taxon>Acari</taxon>
        <taxon>Parasitiformes</taxon>
        <taxon>Ixodida</taxon>
        <taxon>Ixodoidea</taxon>
        <taxon>Ixodidae</taxon>
        <taxon>Haemaphysalinae</taxon>
        <taxon>Haemaphysalis</taxon>
    </lineage>
</organism>
<reference evidence="1 2" key="1">
    <citation type="journal article" date="2020" name="Cell">
        <title>Large-Scale Comparative Analyses of Tick Genomes Elucidate Their Genetic Diversity and Vector Capacities.</title>
        <authorList>
            <consortium name="Tick Genome and Microbiome Consortium (TIGMIC)"/>
            <person name="Jia N."/>
            <person name="Wang J."/>
            <person name="Shi W."/>
            <person name="Du L."/>
            <person name="Sun Y."/>
            <person name="Zhan W."/>
            <person name="Jiang J.F."/>
            <person name="Wang Q."/>
            <person name="Zhang B."/>
            <person name="Ji P."/>
            <person name="Bell-Sakyi L."/>
            <person name="Cui X.M."/>
            <person name="Yuan T.T."/>
            <person name="Jiang B.G."/>
            <person name="Yang W.F."/>
            <person name="Lam T.T."/>
            <person name="Chang Q.C."/>
            <person name="Ding S.J."/>
            <person name="Wang X.J."/>
            <person name="Zhu J.G."/>
            <person name="Ruan X.D."/>
            <person name="Zhao L."/>
            <person name="Wei J.T."/>
            <person name="Ye R.Z."/>
            <person name="Que T.C."/>
            <person name="Du C.H."/>
            <person name="Zhou Y.H."/>
            <person name="Cheng J.X."/>
            <person name="Dai P.F."/>
            <person name="Guo W.B."/>
            <person name="Han X.H."/>
            <person name="Huang E.J."/>
            <person name="Li L.F."/>
            <person name="Wei W."/>
            <person name="Gao Y.C."/>
            <person name="Liu J.Z."/>
            <person name="Shao H.Z."/>
            <person name="Wang X."/>
            <person name="Wang C.C."/>
            <person name="Yang T.C."/>
            <person name="Huo Q.B."/>
            <person name="Li W."/>
            <person name="Chen H.Y."/>
            <person name="Chen S.E."/>
            <person name="Zhou L.G."/>
            <person name="Ni X.B."/>
            <person name="Tian J.H."/>
            <person name="Sheng Y."/>
            <person name="Liu T."/>
            <person name="Pan Y.S."/>
            <person name="Xia L.Y."/>
            <person name="Li J."/>
            <person name="Zhao F."/>
            <person name="Cao W.C."/>
        </authorList>
    </citation>
    <scope>NUCLEOTIDE SEQUENCE [LARGE SCALE GENOMIC DNA]</scope>
    <source>
        <strain evidence="1">HaeL-2018</strain>
    </source>
</reference>
<comment type="caution">
    <text evidence="1">The sequence shown here is derived from an EMBL/GenBank/DDBJ whole genome shotgun (WGS) entry which is preliminary data.</text>
</comment>
<proteinExistence type="predicted"/>
<dbReference type="Proteomes" id="UP000821853">
    <property type="component" value="Unassembled WGS sequence"/>
</dbReference>
<name>A0A9J6GHQ8_HAELO</name>
<dbReference type="EMBL" id="JABSTR010000008">
    <property type="protein sequence ID" value="KAH9378006.1"/>
    <property type="molecule type" value="Genomic_DNA"/>
</dbReference>
<dbReference type="AlphaFoldDB" id="A0A9J6GHQ8"/>
<evidence type="ECO:0000313" key="2">
    <source>
        <dbReference type="Proteomes" id="UP000821853"/>
    </source>
</evidence>
<accession>A0A9J6GHQ8</accession>
<protein>
    <submittedName>
        <fullName evidence="1">Uncharacterized protein</fullName>
    </submittedName>
</protein>
<gene>
    <name evidence="1" type="ORF">HPB48_013534</name>
</gene>
<evidence type="ECO:0000313" key="1">
    <source>
        <dbReference type="EMBL" id="KAH9378006.1"/>
    </source>
</evidence>
<sequence length="231" mass="24337">MQAIAISQAFAAAAHLTLSKLLKHNRGKAPTNPAHPPATPITSSLTYRNALASPGPSTTLTLPLPLTAPQTIPELYALVVNLFSHFDCRLATIRRSLSIGTVVNAPHPARTAPLHPAPKTATPPQICRSSRAQAILRGRTYMKASEAPIPILKSVYRSCGPNLDRDPAWLLQTGIVSACRTPPPLTQLIPILGVVPSCGIMTPISRTIVTRASDLCAAGAGTNPTVTCTVE</sequence>